<dbReference type="Proteomes" id="UP001386955">
    <property type="component" value="Unassembled WGS sequence"/>
</dbReference>
<dbReference type="EMBL" id="JAYMYS010000003">
    <property type="protein sequence ID" value="KAK7399904.1"/>
    <property type="molecule type" value="Genomic_DNA"/>
</dbReference>
<evidence type="ECO:0000313" key="1">
    <source>
        <dbReference type="EMBL" id="KAK7399904.1"/>
    </source>
</evidence>
<organism evidence="1 2">
    <name type="scientific">Psophocarpus tetragonolobus</name>
    <name type="common">Winged bean</name>
    <name type="synonym">Dolichos tetragonolobus</name>
    <dbReference type="NCBI Taxonomy" id="3891"/>
    <lineage>
        <taxon>Eukaryota</taxon>
        <taxon>Viridiplantae</taxon>
        <taxon>Streptophyta</taxon>
        <taxon>Embryophyta</taxon>
        <taxon>Tracheophyta</taxon>
        <taxon>Spermatophyta</taxon>
        <taxon>Magnoliopsida</taxon>
        <taxon>eudicotyledons</taxon>
        <taxon>Gunneridae</taxon>
        <taxon>Pentapetalae</taxon>
        <taxon>rosids</taxon>
        <taxon>fabids</taxon>
        <taxon>Fabales</taxon>
        <taxon>Fabaceae</taxon>
        <taxon>Papilionoideae</taxon>
        <taxon>50 kb inversion clade</taxon>
        <taxon>NPAAA clade</taxon>
        <taxon>indigoferoid/millettioid clade</taxon>
        <taxon>Phaseoleae</taxon>
        <taxon>Psophocarpus</taxon>
    </lineage>
</organism>
<name>A0AAN9SSZ9_PSOTE</name>
<proteinExistence type="predicted"/>
<keyword evidence="2" id="KW-1185">Reference proteome</keyword>
<dbReference type="AlphaFoldDB" id="A0AAN9SSZ9"/>
<evidence type="ECO:0000313" key="2">
    <source>
        <dbReference type="Proteomes" id="UP001386955"/>
    </source>
</evidence>
<comment type="caution">
    <text evidence="1">The sequence shown here is derived from an EMBL/GenBank/DDBJ whole genome shotgun (WGS) entry which is preliminary data.</text>
</comment>
<reference evidence="1 2" key="1">
    <citation type="submission" date="2024-01" db="EMBL/GenBank/DDBJ databases">
        <title>The genomes of 5 underutilized Papilionoideae crops provide insights into root nodulation and disease resistanc.</title>
        <authorList>
            <person name="Jiang F."/>
        </authorList>
    </citation>
    <scope>NUCLEOTIDE SEQUENCE [LARGE SCALE GENOMIC DNA]</scope>
    <source>
        <strain evidence="1">DUOXIRENSHENG_FW03</strain>
        <tissue evidence="1">Leaves</tissue>
    </source>
</reference>
<protein>
    <submittedName>
        <fullName evidence="1">Uncharacterized protein</fullName>
    </submittedName>
</protein>
<sequence>MCSSRADGKQNWRSLKVKFNVEAGKADAAVEASRKRKHDDLAGEVANRSAKVVVAFAEGMATYRVMSEQESSFILKTSEMRKAVGAKVEKLEVTMTALQEC</sequence>
<accession>A0AAN9SSZ9</accession>
<gene>
    <name evidence="1" type="ORF">VNO78_11099</name>
</gene>